<feature type="domain" description="CN hydrolase" evidence="2">
    <location>
        <begin position="1"/>
        <end position="260"/>
    </location>
</feature>
<evidence type="ECO:0000256" key="1">
    <source>
        <dbReference type="ARBA" id="ARBA00022801"/>
    </source>
</evidence>
<dbReference type="EMBL" id="JAVDQK010000006">
    <property type="protein sequence ID" value="MDR6219260.1"/>
    <property type="molecule type" value="Genomic_DNA"/>
</dbReference>
<dbReference type="AlphaFoldDB" id="A0AAE4BMN3"/>
<accession>A0AAE4BMN3</accession>
<dbReference type="PANTHER" id="PTHR43674:SF2">
    <property type="entry name" value="BETA-UREIDOPROPIONASE"/>
    <property type="match status" value="1"/>
</dbReference>
<dbReference type="PANTHER" id="PTHR43674">
    <property type="entry name" value="NITRILASE C965.09-RELATED"/>
    <property type="match status" value="1"/>
</dbReference>
<dbReference type="GO" id="GO:0016811">
    <property type="term" value="F:hydrolase activity, acting on carbon-nitrogen (but not peptide) bonds, in linear amides"/>
    <property type="evidence" value="ECO:0007669"/>
    <property type="project" value="TreeGrafter"/>
</dbReference>
<organism evidence="3 4">
    <name type="scientific">Deinococcus soli</name>
    <name type="common">ex Cha et al. 2016</name>
    <dbReference type="NCBI Taxonomy" id="1309411"/>
    <lineage>
        <taxon>Bacteria</taxon>
        <taxon>Thermotogati</taxon>
        <taxon>Deinococcota</taxon>
        <taxon>Deinococci</taxon>
        <taxon>Deinococcales</taxon>
        <taxon>Deinococcaceae</taxon>
        <taxon>Deinococcus</taxon>
    </lineage>
</organism>
<evidence type="ECO:0000259" key="2">
    <source>
        <dbReference type="PROSITE" id="PS50263"/>
    </source>
</evidence>
<dbReference type="Pfam" id="PF00795">
    <property type="entry name" value="CN_hydrolase"/>
    <property type="match status" value="1"/>
</dbReference>
<protein>
    <submittedName>
        <fullName evidence="3">Amidohydrolase</fullName>
    </submittedName>
</protein>
<proteinExistence type="predicted"/>
<dbReference type="CDD" id="cd07197">
    <property type="entry name" value="nitrilase"/>
    <property type="match status" value="1"/>
</dbReference>
<keyword evidence="1" id="KW-0378">Hydrolase</keyword>
<dbReference type="Proteomes" id="UP001185331">
    <property type="component" value="Unassembled WGS sequence"/>
</dbReference>
<reference evidence="3" key="1">
    <citation type="submission" date="2023-07" db="EMBL/GenBank/DDBJ databases">
        <title>Sorghum-associated microbial communities from plants grown in Nebraska, USA.</title>
        <authorList>
            <person name="Schachtman D."/>
        </authorList>
    </citation>
    <scope>NUCLEOTIDE SEQUENCE</scope>
    <source>
        <strain evidence="3">BE330</strain>
    </source>
</reference>
<comment type="caution">
    <text evidence="3">The sequence shown here is derived from an EMBL/GenBank/DDBJ whole genome shotgun (WGS) entry which is preliminary data.</text>
</comment>
<dbReference type="InterPro" id="IPR050345">
    <property type="entry name" value="Aliph_Amidase/BUP"/>
</dbReference>
<dbReference type="RefSeq" id="WP_309855448.1">
    <property type="nucleotide sequence ID" value="NZ_JAVDQJ010000006.1"/>
</dbReference>
<sequence>MRAVLATFDTQPQPERNLTVMLDLMTQAASGGAQLIVFAEAALSGFVFTGRNADADRALAVTVDGPELEQLVHAARQLHLWVALGFLERQEGHLFDAAVLIDPARGVVLHYHRVSPGWRWPDAPADYRDGQTVPSVATPFGRVALLLCGDAFHAGAAALATAQRPDLLLLPFARGLDEDAPTEAAWTQERQLYAETLARIAPRSLAVNALGPTHVGGAFHTCGPDVIDFQPLHRPGLLFVDWAHPSVPAHHLISSPKEYL</sequence>
<gene>
    <name evidence="3" type="ORF">J2Y00_002857</name>
</gene>
<evidence type="ECO:0000313" key="3">
    <source>
        <dbReference type="EMBL" id="MDR6219260.1"/>
    </source>
</evidence>
<dbReference type="SUPFAM" id="SSF56317">
    <property type="entry name" value="Carbon-nitrogen hydrolase"/>
    <property type="match status" value="1"/>
</dbReference>
<dbReference type="PROSITE" id="PS50263">
    <property type="entry name" value="CN_HYDROLASE"/>
    <property type="match status" value="1"/>
</dbReference>
<dbReference type="InterPro" id="IPR003010">
    <property type="entry name" value="C-N_Hydrolase"/>
</dbReference>
<dbReference type="Gene3D" id="3.60.110.10">
    <property type="entry name" value="Carbon-nitrogen hydrolase"/>
    <property type="match status" value="1"/>
</dbReference>
<evidence type="ECO:0000313" key="4">
    <source>
        <dbReference type="Proteomes" id="UP001185331"/>
    </source>
</evidence>
<name>A0AAE4BMN3_9DEIO</name>
<dbReference type="InterPro" id="IPR036526">
    <property type="entry name" value="C-N_Hydrolase_sf"/>
</dbReference>